<evidence type="ECO:0000256" key="1">
    <source>
        <dbReference type="SAM" id="MobiDB-lite"/>
    </source>
</evidence>
<name>A0A917YSA5_9ACTN</name>
<sequence length="98" mass="9890">MPDPKTTVDVVVLTMNDRPDAFPRAMASLLAQRGVDLRVVVVGNGVEPDHVPAGVRAVTLPANEGIPQGRNVGAGMPTSTGSSPATGSGSPTAACPLF</sequence>
<reference evidence="2" key="2">
    <citation type="submission" date="2020-09" db="EMBL/GenBank/DDBJ databases">
        <authorList>
            <person name="Sun Q."/>
            <person name="Zhou Y."/>
        </authorList>
    </citation>
    <scope>NUCLEOTIDE SEQUENCE</scope>
    <source>
        <strain evidence="2">CGMCC 4.7368</strain>
    </source>
</reference>
<feature type="region of interest" description="Disordered" evidence="1">
    <location>
        <begin position="62"/>
        <end position="98"/>
    </location>
</feature>
<organism evidence="2 3">
    <name type="scientific">Nonomuraea cavernae</name>
    <dbReference type="NCBI Taxonomy" id="2045107"/>
    <lineage>
        <taxon>Bacteria</taxon>
        <taxon>Bacillati</taxon>
        <taxon>Actinomycetota</taxon>
        <taxon>Actinomycetes</taxon>
        <taxon>Streptosporangiales</taxon>
        <taxon>Streptosporangiaceae</taxon>
        <taxon>Nonomuraea</taxon>
    </lineage>
</organism>
<comment type="caution">
    <text evidence="2">The sequence shown here is derived from an EMBL/GenBank/DDBJ whole genome shotgun (WGS) entry which is preliminary data.</text>
</comment>
<protein>
    <recommendedName>
        <fullName evidence="4">Glycosyltransferase</fullName>
    </recommendedName>
</protein>
<dbReference type="InterPro" id="IPR029044">
    <property type="entry name" value="Nucleotide-diphossugar_trans"/>
</dbReference>
<reference evidence="2" key="1">
    <citation type="journal article" date="2014" name="Int. J. Syst. Evol. Microbiol.">
        <title>Complete genome sequence of Corynebacterium casei LMG S-19264T (=DSM 44701T), isolated from a smear-ripened cheese.</title>
        <authorList>
            <consortium name="US DOE Joint Genome Institute (JGI-PGF)"/>
            <person name="Walter F."/>
            <person name="Albersmeier A."/>
            <person name="Kalinowski J."/>
            <person name="Ruckert C."/>
        </authorList>
    </citation>
    <scope>NUCLEOTIDE SEQUENCE</scope>
    <source>
        <strain evidence="2">CGMCC 4.7368</strain>
    </source>
</reference>
<dbReference type="AlphaFoldDB" id="A0A917YSA5"/>
<keyword evidence="3" id="KW-1185">Reference proteome</keyword>
<dbReference type="SUPFAM" id="SSF53448">
    <property type="entry name" value="Nucleotide-diphospho-sugar transferases"/>
    <property type="match status" value="1"/>
</dbReference>
<evidence type="ECO:0008006" key="4">
    <source>
        <dbReference type="Google" id="ProtNLM"/>
    </source>
</evidence>
<evidence type="ECO:0000313" key="2">
    <source>
        <dbReference type="EMBL" id="GGO62918.1"/>
    </source>
</evidence>
<evidence type="ECO:0000313" key="3">
    <source>
        <dbReference type="Proteomes" id="UP000646523"/>
    </source>
</evidence>
<feature type="compositionally biased region" description="Low complexity" evidence="1">
    <location>
        <begin position="77"/>
        <end position="98"/>
    </location>
</feature>
<dbReference type="EMBL" id="BMNH01000002">
    <property type="protein sequence ID" value="GGO62918.1"/>
    <property type="molecule type" value="Genomic_DNA"/>
</dbReference>
<proteinExistence type="predicted"/>
<gene>
    <name evidence="2" type="ORF">GCM10012289_08610</name>
</gene>
<dbReference type="Proteomes" id="UP000646523">
    <property type="component" value="Unassembled WGS sequence"/>
</dbReference>
<accession>A0A917YSA5</accession>